<proteinExistence type="predicted"/>
<gene>
    <name evidence="2" type="ORF">I2I01_08890</name>
</gene>
<sequence length="265" mass="30079">MSQPTPPAHQPAVAAATAAAPLLSVVIPAYNEEESIGETLRTLHATLLAEGIAHEIVVTNDNSKDNTLARLEELAQEIPTLVYYTNAGPNGFGYAVRYGLERYRGDCVAVMMADLSDDPADLVRFYRKMQEGYDCVFGSRWGRGGRVVDYPPHKRVINRVANAIVKTVFRLKYNDCTNAFKLYRRHTMEGLKPFLSPHFNLTLELPLKAIVRGYSYAVVPNSWTNRKYGESKLKIKEMGSRYFFIMMYCLIEKYFAQGDFRKKQE</sequence>
<dbReference type="CDD" id="cd04179">
    <property type="entry name" value="DPM_DPG-synthase_like"/>
    <property type="match status" value="1"/>
</dbReference>
<organism evidence="2 3">
    <name type="scientific">Hymenobacter properus</name>
    <dbReference type="NCBI Taxonomy" id="2791026"/>
    <lineage>
        <taxon>Bacteria</taxon>
        <taxon>Pseudomonadati</taxon>
        <taxon>Bacteroidota</taxon>
        <taxon>Cytophagia</taxon>
        <taxon>Cytophagales</taxon>
        <taxon>Hymenobacteraceae</taxon>
        <taxon>Hymenobacter</taxon>
    </lineage>
</organism>
<name>A0A931BHL8_9BACT</name>
<evidence type="ECO:0000313" key="3">
    <source>
        <dbReference type="Proteomes" id="UP000645610"/>
    </source>
</evidence>
<dbReference type="EMBL" id="JADQDP010000002">
    <property type="protein sequence ID" value="MBF9141746.1"/>
    <property type="molecule type" value="Genomic_DNA"/>
</dbReference>
<feature type="domain" description="Glycosyltransferase 2-like" evidence="1">
    <location>
        <begin position="24"/>
        <end position="186"/>
    </location>
</feature>
<dbReference type="RefSeq" id="WP_196286088.1">
    <property type="nucleotide sequence ID" value="NZ_JADQDP010000002.1"/>
</dbReference>
<dbReference type="AlphaFoldDB" id="A0A931BHL8"/>
<dbReference type="SUPFAM" id="SSF53448">
    <property type="entry name" value="Nucleotide-diphospho-sugar transferases"/>
    <property type="match status" value="1"/>
</dbReference>
<dbReference type="Gene3D" id="3.90.550.10">
    <property type="entry name" value="Spore Coat Polysaccharide Biosynthesis Protein SpsA, Chain A"/>
    <property type="match status" value="1"/>
</dbReference>
<reference evidence="2 3" key="1">
    <citation type="submission" date="2020-11" db="EMBL/GenBank/DDBJ databases">
        <authorList>
            <person name="Kim M.K."/>
        </authorList>
    </citation>
    <scope>NUCLEOTIDE SEQUENCE [LARGE SCALE GENOMIC DNA]</scope>
    <source>
        <strain evidence="2 3">BT439</strain>
    </source>
</reference>
<evidence type="ECO:0000313" key="2">
    <source>
        <dbReference type="EMBL" id="MBF9141746.1"/>
    </source>
</evidence>
<dbReference type="Proteomes" id="UP000645610">
    <property type="component" value="Unassembled WGS sequence"/>
</dbReference>
<dbReference type="InterPro" id="IPR050256">
    <property type="entry name" value="Glycosyltransferase_2"/>
</dbReference>
<dbReference type="InterPro" id="IPR001173">
    <property type="entry name" value="Glyco_trans_2-like"/>
</dbReference>
<protein>
    <submittedName>
        <fullName evidence="2">Glycosyltransferase family 2 protein</fullName>
    </submittedName>
</protein>
<dbReference type="PANTHER" id="PTHR48090:SF7">
    <property type="entry name" value="RFBJ PROTEIN"/>
    <property type="match status" value="1"/>
</dbReference>
<evidence type="ECO:0000259" key="1">
    <source>
        <dbReference type="Pfam" id="PF00535"/>
    </source>
</evidence>
<dbReference type="PANTHER" id="PTHR48090">
    <property type="entry name" value="UNDECAPRENYL-PHOSPHATE 4-DEOXY-4-FORMAMIDO-L-ARABINOSE TRANSFERASE-RELATED"/>
    <property type="match status" value="1"/>
</dbReference>
<accession>A0A931BHL8</accession>
<dbReference type="InterPro" id="IPR029044">
    <property type="entry name" value="Nucleotide-diphossugar_trans"/>
</dbReference>
<comment type="caution">
    <text evidence="2">The sequence shown here is derived from an EMBL/GenBank/DDBJ whole genome shotgun (WGS) entry which is preliminary data.</text>
</comment>
<keyword evidence="3" id="KW-1185">Reference proteome</keyword>
<dbReference type="Pfam" id="PF00535">
    <property type="entry name" value="Glycos_transf_2"/>
    <property type="match status" value="1"/>
</dbReference>